<feature type="domain" description="Protein kinase" evidence="2">
    <location>
        <begin position="1"/>
        <end position="256"/>
    </location>
</feature>
<dbReference type="PROSITE" id="PS00108">
    <property type="entry name" value="PROTEIN_KINASE_ST"/>
    <property type="match status" value="1"/>
</dbReference>
<dbReference type="PROSITE" id="PS50011">
    <property type="entry name" value="PROTEIN_KINASE_DOM"/>
    <property type="match status" value="1"/>
</dbReference>
<keyword evidence="4" id="KW-1185">Reference proteome</keyword>
<gene>
    <name evidence="3" type="ORF">BKA59DRAFT_526633</name>
</gene>
<keyword evidence="1" id="KW-1133">Transmembrane helix</keyword>
<accession>A0A8K0RZW8</accession>
<evidence type="ECO:0000259" key="2">
    <source>
        <dbReference type="PROSITE" id="PS50011"/>
    </source>
</evidence>
<evidence type="ECO:0000256" key="1">
    <source>
        <dbReference type="SAM" id="Phobius"/>
    </source>
</evidence>
<keyword evidence="1" id="KW-0472">Membrane</keyword>
<reference evidence="3" key="1">
    <citation type="journal article" date="2021" name="Nat. Commun.">
        <title>Genetic determinants of endophytism in the Arabidopsis root mycobiome.</title>
        <authorList>
            <person name="Mesny F."/>
            <person name="Miyauchi S."/>
            <person name="Thiergart T."/>
            <person name="Pickel B."/>
            <person name="Atanasova L."/>
            <person name="Karlsson M."/>
            <person name="Huettel B."/>
            <person name="Barry K.W."/>
            <person name="Haridas S."/>
            <person name="Chen C."/>
            <person name="Bauer D."/>
            <person name="Andreopoulos W."/>
            <person name="Pangilinan J."/>
            <person name="LaButti K."/>
            <person name="Riley R."/>
            <person name="Lipzen A."/>
            <person name="Clum A."/>
            <person name="Drula E."/>
            <person name="Henrissat B."/>
            <person name="Kohler A."/>
            <person name="Grigoriev I.V."/>
            <person name="Martin F.M."/>
            <person name="Hacquard S."/>
        </authorList>
    </citation>
    <scope>NUCLEOTIDE SEQUENCE</scope>
    <source>
        <strain evidence="3">MPI-SDFR-AT-0068</strain>
    </source>
</reference>
<dbReference type="GO" id="GO:0005737">
    <property type="term" value="C:cytoplasm"/>
    <property type="evidence" value="ECO:0007669"/>
    <property type="project" value="TreeGrafter"/>
</dbReference>
<dbReference type="EMBL" id="JAGPXF010000004">
    <property type="protein sequence ID" value="KAH7245131.1"/>
    <property type="molecule type" value="Genomic_DNA"/>
</dbReference>
<dbReference type="Proteomes" id="UP000813427">
    <property type="component" value="Unassembled WGS sequence"/>
</dbReference>
<dbReference type="InterPro" id="IPR000719">
    <property type="entry name" value="Prot_kinase_dom"/>
</dbReference>
<dbReference type="InterPro" id="IPR050167">
    <property type="entry name" value="Ser_Thr_protein_kinase"/>
</dbReference>
<dbReference type="AlphaFoldDB" id="A0A8K0RZW8"/>
<name>A0A8K0RZW8_9HYPO</name>
<dbReference type="Pfam" id="PF00069">
    <property type="entry name" value="Pkinase"/>
    <property type="match status" value="1"/>
</dbReference>
<evidence type="ECO:0000313" key="3">
    <source>
        <dbReference type="EMBL" id="KAH7245131.1"/>
    </source>
</evidence>
<dbReference type="GO" id="GO:0005524">
    <property type="term" value="F:ATP binding"/>
    <property type="evidence" value="ECO:0007669"/>
    <property type="project" value="InterPro"/>
</dbReference>
<dbReference type="PANTHER" id="PTHR23257">
    <property type="entry name" value="SERINE-THREONINE PROTEIN KINASE"/>
    <property type="match status" value="1"/>
</dbReference>
<dbReference type="GO" id="GO:0004672">
    <property type="term" value="F:protein kinase activity"/>
    <property type="evidence" value="ECO:0007669"/>
    <property type="project" value="InterPro"/>
</dbReference>
<organism evidence="3 4">
    <name type="scientific">Fusarium tricinctum</name>
    <dbReference type="NCBI Taxonomy" id="61284"/>
    <lineage>
        <taxon>Eukaryota</taxon>
        <taxon>Fungi</taxon>
        <taxon>Dikarya</taxon>
        <taxon>Ascomycota</taxon>
        <taxon>Pezizomycotina</taxon>
        <taxon>Sordariomycetes</taxon>
        <taxon>Hypocreomycetidae</taxon>
        <taxon>Hypocreales</taxon>
        <taxon>Nectriaceae</taxon>
        <taxon>Fusarium</taxon>
        <taxon>Fusarium tricinctum species complex</taxon>
    </lineage>
</organism>
<comment type="caution">
    <text evidence="3">The sequence shown here is derived from an EMBL/GenBank/DDBJ whole genome shotgun (WGS) entry which is preliminary data.</text>
</comment>
<proteinExistence type="predicted"/>
<dbReference type="SUPFAM" id="SSF56112">
    <property type="entry name" value="Protein kinase-like (PK-like)"/>
    <property type="match status" value="1"/>
</dbReference>
<keyword evidence="1" id="KW-0812">Transmembrane</keyword>
<dbReference type="GO" id="GO:0007165">
    <property type="term" value="P:signal transduction"/>
    <property type="evidence" value="ECO:0007669"/>
    <property type="project" value="TreeGrafter"/>
</dbReference>
<dbReference type="InterPro" id="IPR011009">
    <property type="entry name" value="Kinase-like_dom_sf"/>
</dbReference>
<dbReference type="OrthoDB" id="5100208at2759"/>
<sequence length="538" mass="61180">MFPEVYVMSWEECGTPMGITIYQPILFVEPAIATLEEYICNGWPHSVVRHEAEKRLIISLQSVMSYLHGYCGLVHGDMKPRNILVTLNRYSGEVQAKLSDFGLAFPIYDLELRTTRENWYHLRTRYWSAPEMCLERMSIFSFRINPSVSELLAACHICDELGYPSFDSDFSADAAKRRTDRHLGSQLYARQASDENGLASFITEEVNEKAHYVFTSLRHDLVERPAQIALTDWLSEIGSRTTSRPRYEDLDKHPIFKSILQENLPELQHQLTRIKNRPPKLHYKHYDLLNFAIINCQPKICRYLCLEHSFMFTYNEGGQEAIEACINDTSAVILSEFDSFSALAHEKRSQSAVDKTDEIPISLNVRLLYPPCLALLAQRGSAMAMELTQSLVSDPLGLLNKLIQQNWVDQFEGVDSVNPLLSSLQTRRLTPFLRLLQTGRPDNALFPPDSVIFGLPILIHAISSLAPFFVAALLAYGADANTSVDMSGLKVSALQMVCMETCLKGYTTSLEQRLEFHEQCGFDKFVIRRDRAEIESAQ</sequence>
<dbReference type="Gene3D" id="1.10.510.10">
    <property type="entry name" value="Transferase(Phosphotransferase) domain 1"/>
    <property type="match status" value="1"/>
</dbReference>
<feature type="transmembrane region" description="Helical" evidence="1">
    <location>
        <begin position="451"/>
        <end position="476"/>
    </location>
</feature>
<dbReference type="InterPro" id="IPR008271">
    <property type="entry name" value="Ser/Thr_kinase_AS"/>
</dbReference>
<evidence type="ECO:0000313" key="4">
    <source>
        <dbReference type="Proteomes" id="UP000813427"/>
    </source>
</evidence>
<protein>
    <recommendedName>
        <fullName evidence="2">Protein kinase domain-containing protein</fullName>
    </recommendedName>
</protein>